<evidence type="ECO:0000313" key="2">
    <source>
        <dbReference type="EMBL" id="JAU87818.1"/>
    </source>
</evidence>
<dbReference type="InterPro" id="IPR047574">
    <property type="entry name" value="AD"/>
</dbReference>
<sequence>MNPTGVTVAEGDEAGEKFAVGKTYEVKLATGIVFKGIVLAYDSDPNIIIFQDGTFPEKGDSMTTRMVNANSITELRYKGKFDDPLATKKRFVDLDGLRLKEELAIRNFERIGVGVTKEAQKIFDALYKTLPVQWEKKDIVVMGEVRVCSPYDSDCVTGGTNAANNRVKKVLKLEREKLQLSSGTGGN</sequence>
<protein>
    <submittedName>
        <fullName evidence="2">Protein LSM12-like protein</fullName>
    </submittedName>
</protein>
<dbReference type="PANTHER" id="PTHR13542">
    <property type="entry name" value="LSM12 HOMOLOG"/>
    <property type="match status" value="1"/>
</dbReference>
<name>A0A1J3J5N9_NOCCA</name>
<dbReference type="AlphaFoldDB" id="A0A1J3J5N9"/>
<dbReference type="SMART" id="SM00995">
    <property type="entry name" value="AD"/>
    <property type="match status" value="1"/>
</dbReference>
<dbReference type="EMBL" id="GEVM01018120">
    <property type="protein sequence ID" value="JAU87818.1"/>
    <property type="molecule type" value="Transcribed_RNA"/>
</dbReference>
<dbReference type="InterPro" id="IPR019181">
    <property type="entry name" value="LSM12_ABD"/>
</dbReference>
<organism evidence="2">
    <name type="scientific">Noccaea caerulescens</name>
    <name type="common">Alpine penny-cress</name>
    <name type="synonym">Thlaspi caerulescens</name>
    <dbReference type="NCBI Taxonomy" id="107243"/>
    <lineage>
        <taxon>Eukaryota</taxon>
        <taxon>Viridiplantae</taxon>
        <taxon>Streptophyta</taxon>
        <taxon>Embryophyta</taxon>
        <taxon>Tracheophyta</taxon>
        <taxon>Spermatophyta</taxon>
        <taxon>Magnoliopsida</taxon>
        <taxon>eudicotyledons</taxon>
        <taxon>Gunneridae</taxon>
        <taxon>Pentapetalae</taxon>
        <taxon>rosids</taxon>
        <taxon>malvids</taxon>
        <taxon>Brassicales</taxon>
        <taxon>Brassicaceae</taxon>
        <taxon>Coluteocarpeae</taxon>
        <taxon>Noccaea</taxon>
    </lineage>
</organism>
<feature type="domain" description="AD" evidence="1">
    <location>
        <begin position="90"/>
        <end position="179"/>
    </location>
</feature>
<dbReference type="Pfam" id="PF09793">
    <property type="entry name" value="AD"/>
    <property type="match status" value="1"/>
</dbReference>
<dbReference type="PROSITE" id="PS52001">
    <property type="entry name" value="AD"/>
    <property type="match status" value="1"/>
</dbReference>
<reference evidence="2" key="1">
    <citation type="submission" date="2016-07" db="EMBL/GenBank/DDBJ databases">
        <title>De novo transcriptome assembly of four accessions of the metal hyperaccumulator plant Noccaea caerulescens.</title>
        <authorList>
            <person name="Blande D."/>
            <person name="Halimaa P."/>
            <person name="Tervahauta A.I."/>
            <person name="Aarts M.G."/>
            <person name="Karenlampi S.O."/>
        </authorList>
    </citation>
    <scope>NUCLEOTIDE SEQUENCE</scope>
</reference>
<accession>A0A1J3J5N9</accession>
<evidence type="ECO:0000259" key="1">
    <source>
        <dbReference type="PROSITE" id="PS52001"/>
    </source>
</evidence>
<dbReference type="InterPro" id="IPR039683">
    <property type="entry name" value="Lsm12-like"/>
</dbReference>
<proteinExistence type="predicted"/>
<gene>
    <name evidence="2" type="ORF">MP_TR12183_c0_g1_i1_g.35812</name>
</gene>